<name>A0A6G7YDF0_9ACTN</name>
<proteinExistence type="predicted"/>
<dbReference type="Proteomes" id="UP000502035">
    <property type="component" value="Chromosome"/>
</dbReference>
<evidence type="ECO:0000313" key="3">
    <source>
        <dbReference type="Proteomes" id="UP000502035"/>
    </source>
</evidence>
<keyword evidence="3" id="KW-1185">Reference proteome</keyword>
<evidence type="ECO:0000313" key="2">
    <source>
        <dbReference type="EMBL" id="QIK74706.1"/>
    </source>
</evidence>
<keyword evidence="1" id="KW-0472">Membrane</keyword>
<keyword evidence="1" id="KW-0812">Transmembrane</keyword>
<keyword evidence="1" id="KW-1133">Transmembrane helix</keyword>
<feature type="transmembrane region" description="Helical" evidence="1">
    <location>
        <begin position="6"/>
        <end position="25"/>
    </location>
</feature>
<organism evidence="2 3">
    <name type="scientific">Nocardioides piscis</name>
    <dbReference type="NCBI Taxonomy" id="2714938"/>
    <lineage>
        <taxon>Bacteria</taxon>
        <taxon>Bacillati</taxon>
        <taxon>Actinomycetota</taxon>
        <taxon>Actinomycetes</taxon>
        <taxon>Propionibacteriales</taxon>
        <taxon>Nocardioidaceae</taxon>
        <taxon>Nocardioides</taxon>
    </lineage>
</organism>
<gene>
    <name evidence="2" type="ORF">G7071_03990</name>
</gene>
<accession>A0A6G7YDF0</accession>
<dbReference type="KEGG" id="npi:G7071_03990"/>
<dbReference type="EMBL" id="CP049866">
    <property type="protein sequence ID" value="QIK74706.1"/>
    <property type="molecule type" value="Genomic_DNA"/>
</dbReference>
<sequence length="222" mass="24259">MTVAITAGGILLGVILTVFGSLYVANKRITELEITHAQKLQEVFLSNARDYLESVYLPLHLAQAHLASAYRLFQLDDARSSQSSDDAPDGARLAVDIQEYLELVDGLMDRAAGAFLSPQLEDELGDLNSFLRASLTARAVKRRITFTIRLYGTRMSRVVESTARVWPTNIGLLGVGSSVEITKVLAAPLASKEFEEQFVVSTARVRGLIKEVTLGAHARVRG</sequence>
<evidence type="ECO:0000256" key="1">
    <source>
        <dbReference type="SAM" id="Phobius"/>
    </source>
</evidence>
<protein>
    <submittedName>
        <fullName evidence="2">Uncharacterized protein</fullName>
    </submittedName>
</protein>
<dbReference type="RefSeq" id="WP_166315146.1">
    <property type="nucleotide sequence ID" value="NZ_CP049866.1"/>
</dbReference>
<dbReference type="AlphaFoldDB" id="A0A6G7YDF0"/>
<reference evidence="2 3" key="1">
    <citation type="submission" date="2020-03" db="EMBL/GenBank/DDBJ databases">
        <title>Nocardioides sp. nov., isolated from fish.</title>
        <authorList>
            <person name="Hyun D.-W."/>
            <person name="Bae J.-W."/>
        </authorList>
    </citation>
    <scope>NUCLEOTIDE SEQUENCE [LARGE SCALE GENOMIC DNA]</scope>
    <source>
        <strain evidence="2 3">HDW12A</strain>
    </source>
</reference>